<evidence type="ECO:0000256" key="1">
    <source>
        <dbReference type="SAM" id="Phobius"/>
    </source>
</evidence>
<keyword evidence="3" id="KW-1185">Reference proteome</keyword>
<dbReference type="RefSeq" id="XP_001008573.2">
    <property type="nucleotide sequence ID" value="XM_001008573.2"/>
</dbReference>
<dbReference type="GeneID" id="7832941"/>
<dbReference type="InParanoid" id="Q22SY6"/>
<protein>
    <submittedName>
        <fullName evidence="2">Transmembrane protein, putative</fullName>
    </submittedName>
</protein>
<reference evidence="3" key="1">
    <citation type="journal article" date="2006" name="PLoS Biol.">
        <title>Macronuclear genome sequence of the ciliate Tetrahymena thermophila, a model eukaryote.</title>
        <authorList>
            <person name="Eisen J.A."/>
            <person name="Coyne R.S."/>
            <person name="Wu M."/>
            <person name="Wu D."/>
            <person name="Thiagarajan M."/>
            <person name="Wortman J.R."/>
            <person name="Badger J.H."/>
            <person name="Ren Q."/>
            <person name="Amedeo P."/>
            <person name="Jones K.M."/>
            <person name="Tallon L.J."/>
            <person name="Delcher A.L."/>
            <person name="Salzberg S.L."/>
            <person name="Silva J.C."/>
            <person name="Haas B.J."/>
            <person name="Majoros W.H."/>
            <person name="Farzad M."/>
            <person name="Carlton J.M."/>
            <person name="Smith R.K. Jr."/>
            <person name="Garg J."/>
            <person name="Pearlman R.E."/>
            <person name="Karrer K.M."/>
            <person name="Sun L."/>
            <person name="Manning G."/>
            <person name="Elde N.C."/>
            <person name="Turkewitz A.P."/>
            <person name="Asai D.J."/>
            <person name="Wilkes D.E."/>
            <person name="Wang Y."/>
            <person name="Cai H."/>
            <person name="Collins K."/>
            <person name="Stewart B.A."/>
            <person name="Lee S.R."/>
            <person name="Wilamowska K."/>
            <person name="Weinberg Z."/>
            <person name="Ruzzo W.L."/>
            <person name="Wloga D."/>
            <person name="Gaertig J."/>
            <person name="Frankel J."/>
            <person name="Tsao C.-C."/>
            <person name="Gorovsky M.A."/>
            <person name="Keeling P.J."/>
            <person name="Waller R.F."/>
            <person name="Patron N.J."/>
            <person name="Cherry J.M."/>
            <person name="Stover N.A."/>
            <person name="Krieger C.J."/>
            <person name="del Toro C."/>
            <person name="Ryder H.F."/>
            <person name="Williamson S.C."/>
            <person name="Barbeau R.A."/>
            <person name="Hamilton E.P."/>
            <person name="Orias E."/>
        </authorList>
    </citation>
    <scope>NUCLEOTIDE SEQUENCE [LARGE SCALE GENOMIC DNA]</scope>
    <source>
        <strain evidence="3">SB210</strain>
    </source>
</reference>
<name>Q22SY6_TETTS</name>
<evidence type="ECO:0000313" key="3">
    <source>
        <dbReference type="Proteomes" id="UP000009168"/>
    </source>
</evidence>
<evidence type="ECO:0000313" key="2">
    <source>
        <dbReference type="EMBL" id="EAR88328.2"/>
    </source>
</evidence>
<feature type="transmembrane region" description="Helical" evidence="1">
    <location>
        <begin position="148"/>
        <end position="174"/>
    </location>
</feature>
<dbReference type="KEGG" id="tet:TTHERM_00810470"/>
<dbReference type="HOGENOM" id="CLU_2473934_0_0_1"/>
<accession>Q22SY6</accession>
<feature type="transmembrane region" description="Helical" evidence="1">
    <location>
        <begin position="89"/>
        <end position="105"/>
    </location>
</feature>
<dbReference type="AlphaFoldDB" id="Q22SY6"/>
<keyword evidence="1 2" id="KW-0812">Transmembrane</keyword>
<keyword evidence="1" id="KW-0472">Membrane</keyword>
<gene>
    <name evidence="2" type="ORF">TTHERM_00810470</name>
</gene>
<keyword evidence="1" id="KW-1133">Transmembrane helix</keyword>
<proteinExistence type="predicted"/>
<dbReference type="EMBL" id="GG662841">
    <property type="protein sequence ID" value="EAR88328.2"/>
    <property type="molecule type" value="Genomic_DNA"/>
</dbReference>
<dbReference type="Proteomes" id="UP000009168">
    <property type="component" value="Unassembled WGS sequence"/>
</dbReference>
<sequence length="363" mass="42987">MKKWSIFIEIKYSFIFAGYKEKYYYWEFAKLIYKSILILVATLLQQNSFLKVSYQLLQKINTNQFKLDLIPLFIYKTNKYTHQTLKQKQLSMLNAVILFQIYIIFKTKPFAIQNFNNLLSKSAILCASSLNLTQIIANVPNMHFVLEAILIALLIFSNLQFITQLVIGICLVTIQNNKQKRSRIQNCFLYFVSKYPSLFENIQIQQSQIKVSSLLKIKLVKNKVKHLVEYFKQYSFFNQESLQQHFHLQRTQILSSPKLEQQQQASKFTLFSNNEIIIGQHKKVNSFKSMREKWSYYTRKTKESPISINQLDSQDKIQNTHKEITLSETGNMQNYTYNDEFGVQITSDHKLNKNFNQYLTKKQ</sequence>
<dbReference type="OrthoDB" id="290445at2759"/>
<organism evidence="2 3">
    <name type="scientific">Tetrahymena thermophila (strain SB210)</name>
    <dbReference type="NCBI Taxonomy" id="312017"/>
    <lineage>
        <taxon>Eukaryota</taxon>
        <taxon>Sar</taxon>
        <taxon>Alveolata</taxon>
        <taxon>Ciliophora</taxon>
        <taxon>Intramacronucleata</taxon>
        <taxon>Oligohymenophorea</taxon>
        <taxon>Hymenostomatida</taxon>
        <taxon>Tetrahymenina</taxon>
        <taxon>Tetrahymenidae</taxon>
        <taxon>Tetrahymena</taxon>
    </lineage>
</organism>